<dbReference type="RefSeq" id="WP_120191019.1">
    <property type="nucleotide sequence ID" value="NZ_MCHY01000012.1"/>
</dbReference>
<organism evidence="1 2">
    <name type="scientific">Ammoniphilus oxalaticus</name>
    <dbReference type="NCBI Taxonomy" id="66863"/>
    <lineage>
        <taxon>Bacteria</taxon>
        <taxon>Bacillati</taxon>
        <taxon>Bacillota</taxon>
        <taxon>Bacilli</taxon>
        <taxon>Bacillales</taxon>
        <taxon>Paenibacillaceae</taxon>
        <taxon>Aneurinibacillus group</taxon>
        <taxon>Ammoniphilus</taxon>
    </lineage>
</organism>
<sequence length="89" mass="10221">MWDWKIFAELTRELIDKLFREKGFYNLYDDGKVASVSGRFASVYINGATVATPDIPIRQGVSVSVGDEVRVLNVNFNKRDRIVDHKKIM</sequence>
<reference evidence="1 2" key="1">
    <citation type="submission" date="2016-08" db="EMBL/GenBank/DDBJ databases">
        <title>Novel Firmicute Genomes.</title>
        <authorList>
            <person name="Poppleton D.I."/>
            <person name="Gribaldo S."/>
        </authorList>
    </citation>
    <scope>NUCLEOTIDE SEQUENCE [LARGE SCALE GENOMIC DNA]</scope>
    <source>
        <strain evidence="1 2">RAOx-1</strain>
    </source>
</reference>
<proteinExistence type="predicted"/>
<dbReference type="Proteomes" id="UP000284219">
    <property type="component" value="Unassembled WGS sequence"/>
</dbReference>
<dbReference type="AlphaFoldDB" id="A0A419SE91"/>
<keyword evidence="2" id="KW-1185">Reference proteome</keyword>
<dbReference type="EMBL" id="MCHY01000012">
    <property type="protein sequence ID" value="RKD21488.1"/>
    <property type="molecule type" value="Genomic_DNA"/>
</dbReference>
<evidence type="ECO:0000313" key="1">
    <source>
        <dbReference type="EMBL" id="RKD21488.1"/>
    </source>
</evidence>
<name>A0A419SE91_9BACL</name>
<protein>
    <submittedName>
        <fullName evidence="1">Uncharacterized protein</fullName>
    </submittedName>
</protein>
<gene>
    <name evidence="1" type="ORF">BEP19_14805</name>
</gene>
<comment type="caution">
    <text evidence="1">The sequence shown here is derived from an EMBL/GenBank/DDBJ whole genome shotgun (WGS) entry which is preliminary data.</text>
</comment>
<accession>A0A419SE91</accession>
<evidence type="ECO:0000313" key="2">
    <source>
        <dbReference type="Proteomes" id="UP000284219"/>
    </source>
</evidence>